<dbReference type="PANTHER" id="PTHR31306">
    <property type="entry name" value="ALPHA-1,6-MANNOSYLTRANSFERASE MNN11-RELATED"/>
    <property type="match status" value="1"/>
</dbReference>
<dbReference type="AlphaFoldDB" id="A0A0A2VU93"/>
<proteinExistence type="inferred from homology"/>
<comment type="similarity">
    <text evidence="1">Belongs to the glycosyltransferase 34 family.</text>
</comment>
<gene>
    <name evidence="4" type="ORF">BBAD15_g10388</name>
</gene>
<evidence type="ECO:0000256" key="3">
    <source>
        <dbReference type="ARBA" id="ARBA00022679"/>
    </source>
</evidence>
<evidence type="ECO:0008006" key="6">
    <source>
        <dbReference type="Google" id="ProtNLM"/>
    </source>
</evidence>
<evidence type="ECO:0000313" key="5">
    <source>
        <dbReference type="Proteomes" id="UP000030106"/>
    </source>
</evidence>
<dbReference type="Gene3D" id="3.90.550.10">
    <property type="entry name" value="Spore Coat Polysaccharide Biosynthesis Protein SpsA, Chain A"/>
    <property type="match status" value="1"/>
</dbReference>
<dbReference type="GO" id="GO:0006487">
    <property type="term" value="P:protein N-linked glycosylation"/>
    <property type="evidence" value="ECO:0007669"/>
    <property type="project" value="TreeGrafter"/>
</dbReference>
<accession>A0A0A2VU93</accession>
<evidence type="ECO:0000256" key="1">
    <source>
        <dbReference type="ARBA" id="ARBA00005664"/>
    </source>
</evidence>
<dbReference type="EMBL" id="ANFO01001076">
    <property type="protein sequence ID" value="KGQ04364.1"/>
    <property type="molecule type" value="Genomic_DNA"/>
</dbReference>
<dbReference type="InterPro" id="IPR029044">
    <property type="entry name" value="Nucleotide-diphossugar_trans"/>
</dbReference>
<dbReference type="HOGENOM" id="CLU_039079_3_1_1"/>
<sequence>MWNKQAFLQLLLLNEMAKPPHERLEWIFWADRDTIILDYCRSPASFIPEAFRSKNATSNTAQDRDIDLLITNDHNGLMAGVFIIRVCEWSVNFLSDVLSFRNYKPDVHLAFSEQTAMELILQQERNKKHVAYIPQQWINNYRADTAENFMNRQDANGMGYWVARRGDFIVHFAGSGNKKGDILEYSGVGEEVFDRIQAGNVLRNTQLIKSNPILRPASRGVALAHKGLMYAPVLEMGFEADAEDWLDAADEVPRTARVAGGAA</sequence>
<comment type="caution">
    <text evidence="4">The sequence shown here is derived from an EMBL/GenBank/DDBJ whole genome shotgun (WGS) entry which is preliminary data.</text>
</comment>
<reference evidence="4 5" key="1">
    <citation type="submission" date="2012-10" db="EMBL/GenBank/DDBJ databases">
        <title>Genome sequencing and analysis of entomopathogenic fungi Beauveria bassiana D1-5.</title>
        <authorList>
            <person name="Li Q."/>
            <person name="Wang L."/>
            <person name="Zhang Z."/>
            <person name="Wang Q."/>
            <person name="Ren J."/>
            <person name="Wang M."/>
            <person name="Xu W."/>
            <person name="Wang J."/>
            <person name="Lu Y."/>
            <person name="Du Q."/>
            <person name="Sun Z."/>
        </authorList>
    </citation>
    <scope>NUCLEOTIDE SEQUENCE [LARGE SCALE GENOMIC DNA]</scope>
    <source>
        <strain evidence="4 5">D1-5</strain>
    </source>
</reference>
<keyword evidence="3" id="KW-0808">Transferase</keyword>
<dbReference type="PANTHER" id="PTHR31306:SF8">
    <property type="entry name" value="GLYCOSYLTRANSFERASE FAMILY 34 PROTEIN"/>
    <property type="match status" value="1"/>
</dbReference>
<protein>
    <recommendedName>
        <fullName evidence="6">Galactosyl transferase GMA12/MNN10 family protein</fullName>
    </recommendedName>
</protein>
<evidence type="ECO:0000313" key="4">
    <source>
        <dbReference type="EMBL" id="KGQ04364.1"/>
    </source>
</evidence>
<organism evidence="4 5">
    <name type="scientific">Beauveria bassiana D1-5</name>
    <dbReference type="NCBI Taxonomy" id="1245745"/>
    <lineage>
        <taxon>Eukaryota</taxon>
        <taxon>Fungi</taxon>
        <taxon>Dikarya</taxon>
        <taxon>Ascomycota</taxon>
        <taxon>Pezizomycotina</taxon>
        <taxon>Sordariomycetes</taxon>
        <taxon>Hypocreomycetidae</taxon>
        <taxon>Hypocreales</taxon>
        <taxon>Cordycipitaceae</taxon>
        <taxon>Beauveria</taxon>
    </lineage>
</organism>
<dbReference type="Proteomes" id="UP000030106">
    <property type="component" value="Unassembled WGS sequence"/>
</dbReference>
<dbReference type="GO" id="GO:0000139">
    <property type="term" value="C:Golgi membrane"/>
    <property type="evidence" value="ECO:0007669"/>
    <property type="project" value="TreeGrafter"/>
</dbReference>
<dbReference type="GO" id="GO:0016757">
    <property type="term" value="F:glycosyltransferase activity"/>
    <property type="evidence" value="ECO:0007669"/>
    <property type="project" value="UniProtKB-KW"/>
</dbReference>
<name>A0A0A2VU93_BEABA</name>
<dbReference type="InterPro" id="IPR008630">
    <property type="entry name" value="Glyco_trans_34"/>
</dbReference>
<evidence type="ECO:0000256" key="2">
    <source>
        <dbReference type="ARBA" id="ARBA00022676"/>
    </source>
</evidence>
<dbReference type="STRING" id="1245745.A0A0A2VU93"/>
<keyword evidence="2" id="KW-0328">Glycosyltransferase</keyword>
<dbReference type="Pfam" id="PF05637">
    <property type="entry name" value="Glyco_transf_34"/>
    <property type="match status" value="1"/>
</dbReference>